<dbReference type="InterPro" id="IPR012270">
    <property type="entry name" value="CCR4-NOT_su3/5"/>
</dbReference>
<organism evidence="21">
    <name type="scientific">Capitella teleta</name>
    <name type="common">Polychaete worm</name>
    <dbReference type="NCBI Taxonomy" id="283909"/>
    <lineage>
        <taxon>Eukaryota</taxon>
        <taxon>Metazoa</taxon>
        <taxon>Spiralia</taxon>
        <taxon>Lophotrochozoa</taxon>
        <taxon>Annelida</taxon>
        <taxon>Polychaeta</taxon>
        <taxon>Sedentaria</taxon>
        <taxon>Scolecida</taxon>
        <taxon>Capitellidae</taxon>
        <taxon>Capitella</taxon>
    </lineage>
</organism>
<dbReference type="OrthoDB" id="293823at2759"/>
<dbReference type="InterPro" id="IPR007207">
    <property type="entry name" value="Not_N"/>
</dbReference>
<keyword evidence="17" id="KW-0175">Coiled coil</keyword>
<proteinExistence type="inferred from homology"/>
<dbReference type="EnsemblMetazoa" id="CapteT175930">
    <property type="protein sequence ID" value="CapteP175930"/>
    <property type="gene ID" value="CapteG175930"/>
</dbReference>
<feature type="compositionally biased region" description="Low complexity" evidence="18">
    <location>
        <begin position="317"/>
        <end position="359"/>
    </location>
</feature>
<evidence type="ECO:0000256" key="12">
    <source>
        <dbReference type="ARBA" id="ARBA00023242"/>
    </source>
</evidence>
<feature type="domain" description="NOT2/NOT3/NOT5 C-terminal" evidence="20">
    <location>
        <begin position="520"/>
        <end position="646"/>
    </location>
</feature>
<evidence type="ECO:0000256" key="8">
    <source>
        <dbReference type="ARBA" id="ARBA00022845"/>
    </source>
</evidence>
<keyword evidence="23" id="KW-1185">Reference proteome</keyword>
<feature type="coiled-coil region" evidence="17">
    <location>
        <begin position="132"/>
        <end position="183"/>
    </location>
</feature>
<dbReference type="GO" id="GO:0005634">
    <property type="term" value="C:nucleus"/>
    <property type="evidence" value="ECO:0007669"/>
    <property type="project" value="UniProtKB-SubCell"/>
</dbReference>
<comment type="subcellular location">
    <subcellularLocation>
        <location evidence="2">Cytoplasm</location>
        <location evidence="2">P-body</location>
    </subcellularLocation>
    <subcellularLocation>
        <location evidence="1 16">Nucleus</location>
    </subcellularLocation>
</comment>
<dbReference type="Gene3D" id="2.30.30.1020">
    <property type="entry name" value="CCR4-NOT complex subunit 2/3/5, C-terminal domain"/>
    <property type="match status" value="1"/>
</dbReference>
<evidence type="ECO:0000256" key="10">
    <source>
        <dbReference type="ARBA" id="ARBA00023158"/>
    </source>
</evidence>
<keyword evidence="10" id="KW-0943">RNA-mediated gene silencing</keyword>
<keyword evidence="11 16" id="KW-0804">Transcription</keyword>
<dbReference type="EMBL" id="AMQN01005021">
    <property type="status" value="NOT_ANNOTATED_CDS"/>
    <property type="molecule type" value="Genomic_DNA"/>
</dbReference>
<feature type="region of interest" description="Disordered" evidence="18">
    <location>
        <begin position="315"/>
        <end position="444"/>
    </location>
</feature>
<feature type="region of interest" description="Disordered" evidence="18">
    <location>
        <begin position="243"/>
        <end position="301"/>
    </location>
</feature>
<evidence type="ECO:0000256" key="14">
    <source>
        <dbReference type="ARBA" id="ARBA00083548"/>
    </source>
</evidence>
<evidence type="ECO:0000256" key="16">
    <source>
        <dbReference type="PIRNR" id="PIRNR005290"/>
    </source>
</evidence>
<dbReference type="AlphaFoldDB" id="R7V4W3"/>
<feature type="domain" description="CCR4-Not complex component Not N-terminal" evidence="19">
    <location>
        <begin position="4"/>
        <end position="229"/>
    </location>
</feature>
<dbReference type="InterPro" id="IPR040168">
    <property type="entry name" value="Not2/3/5"/>
</dbReference>
<gene>
    <name evidence="21" type="ORF">CAPTEDRAFT_175930</name>
</gene>
<evidence type="ECO:0000256" key="1">
    <source>
        <dbReference type="ARBA" id="ARBA00004123"/>
    </source>
</evidence>
<dbReference type="GO" id="GO:0000932">
    <property type="term" value="C:P-body"/>
    <property type="evidence" value="ECO:0007669"/>
    <property type="project" value="UniProtKB-SubCell"/>
</dbReference>
<dbReference type="GO" id="GO:0006417">
    <property type="term" value="P:regulation of translation"/>
    <property type="evidence" value="ECO:0007669"/>
    <property type="project" value="UniProtKB-KW"/>
</dbReference>
<dbReference type="OMA" id="YKPQTPY"/>
<dbReference type="Pfam" id="PF04153">
    <property type="entry name" value="NOT2_3_5_C"/>
    <property type="match status" value="1"/>
</dbReference>
<feature type="compositionally biased region" description="Low complexity" evidence="18">
    <location>
        <begin position="406"/>
        <end position="423"/>
    </location>
</feature>
<evidence type="ECO:0000256" key="15">
    <source>
        <dbReference type="ARBA" id="ARBA00093549"/>
    </source>
</evidence>
<reference evidence="21 23" key="2">
    <citation type="journal article" date="2013" name="Nature">
        <title>Insights into bilaterian evolution from three spiralian genomes.</title>
        <authorList>
            <person name="Simakov O."/>
            <person name="Marletaz F."/>
            <person name="Cho S.J."/>
            <person name="Edsinger-Gonzales E."/>
            <person name="Havlak P."/>
            <person name="Hellsten U."/>
            <person name="Kuo D.H."/>
            <person name="Larsson T."/>
            <person name="Lv J."/>
            <person name="Arendt D."/>
            <person name="Savage R."/>
            <person name="Osoegawa K."/>
            <person name="de Jong P."/>
            <person name="Grimwood J."/>
            <person name="Chapman J.A."/>
            <person name="Shapiro H."/>
            <person name="Aerts A."/>
            <person name="Otillar R.P."/>
            <person name="Terry A.Y."/>
            <person name="Boore J.L."/>
            <person name="Grigoriev I.V."/>
            <person name="Lindberg D.R."/>
            <person name="Seaver E.C."/>
            <person name="Weisblat D.A."/>
            <person name="Putnam N.H."/>
            <person name="Rokhsar D.S."/>
        </authorList>
    </citation>
    <scope>NUCLEOTIDE SEQUENCE</scope>
    <source>
        <strain evidence="21 23">I ESC-2004</strain>
    </source>
</reference>
<dbReference type="PIRSF" id="PIRSF005290">
    <property type="entry name" value="NOT_su_3_5"/>
    <property type="match status" value="1"/>
</dbReference>
<dbReference type="EMBL" id="KB294939">
    <property type="protein sequence ID" value="ELU13893.1"/>
    <property type="molecule type" value="Genomic_DNA"/>
</dbReference>
<evidence type="ECO:0000313" key="21">
    <source>
        <dbReference type="EMBL" id="ELU13893.1"/>
    </source>
</evidence>
<evidence type="ECO:0000256" key="2">
    <source>
        <dbReference type="ARBA" id="ARBA00004201"/>
    </source>
</evidence>
<dbReference type="InterPro" id="IPR038635">
    <property type="entry name" value="CCR4-NOT_su2/3/5_C_sf"/>
</dbReference>
<dbReference type="GO" id="GO:0030015">
    <property type="term" value="C:CCR4-NOT core complex"/>
    <property type="evidence" value="ECO:0007669"/>
    <property type="project" value="UniProtKB-UniRule"/>
</dbReference>
<dbReference type="GO" id="GO:0031047">
    <property type="term" value="P:regulatory ncRNA-mediated gene silencing"/>
    <property type="evidence" value="ECO:0007669"/>
    <property type="project" value="UniProtKB-KW"/>
</dbReference>
<keyword evidence="9 16" id="KW-0805">Transcription regulation</keyword>
<feature type="compositionally biased region" description="Basic and acidic residues" evidence="18">
    <location>
        <begin position="278"/>
        <end position="301"/>
    </location>
</feature>
<dbReference type="STRING" id="283909.R7V4W3"/>
<dbReference type="GO" id="GO:0006355">
    <property type="term" value="P:regulation of DNA-templated transcription"/>
    <property type="evidence" value="ECO:0007669"/>
    <property type="project" value="InterPro"/>
</dbReference>
<dbReference type="FunCoup" id="R7V4W3">
    <property type="interactions" value="1323"/>
</dbReference>
<evidence type="ECO:0000256" key="17">
    <source>
        <dbReference type="SAM" id="Coils"/>
    </source>
</evidence>
<dbReference type="PANTHER" id="PTHR23326">
    <property type="entry name" value="CCR4 NOT-RELATED"/>
    <property type="match status" value="1"/>
</dbReference>
<accession>R7V4W3</accession>
<keyword evidence="6 16" id="KW-0678">Repressor</keyword>
<evidence type="ECO:0000256" key="11">
    <source>
        <dbReference type="ARBA" id="ARBA00023163"/>
    </source>
</evidence>
<keyword evidence="8" id="KW-0810">Translation regulation</keyword>
<comment type="subunit">
    <text evidence="15">Component of the CCR4-NOT complex; distinct complexes seem to exist that differ in the participation of probably mutually exclusive catalytic subunits. In the complex interacts directly with CNOT2. Interacts with TIP120B and NANOS2. Interacts with EBF1. Interacts in an RNA-independent manner with BICC1 (via KH domains).</text>
</comment>
<evidence type="ECO:0000256" key="5">
    <source>
        <dbReference type="ARBA" id="ARBA00022490"/>
    </source>
</evidence>
<protein>
    <recommendedName>
        <fullName evidence="13">CCR4-NOT transcription complex subunit 3</fullName>
    </recommendedName>
    <alternativeName>
        <fullName evidence="14">CCR4-associated factor 3</fullName>
    </alternativeName>
</protein>
<evidence type="ECO:0000256" key="6">
    <source>
        <dbReference type="ARBA" id="ARBA00022491"/>
    </source>
</evidence>
<dbReference type="Proteomes" id="UP000014760">
    <property type="component" value="Unassembled WGS sequence"/>
</dbReference>
<dbReference type="GO" id="GO:0005829">
    <property type="term" value="C:cytosol"/>
    <property type="evidence" value="ECO:0007669"/>
    <property type="project" value="UniProtKB-ARBA"/>
</dbReference>
<reference evidence="23" key="1">
    <citation type="submission" date="2012-12" db="EMBL/GenBank/DDBJ databases">
        <authorList>
            <person name="Hellsten U."/>
            <person name="Grimwood J."/>
            <person name="Chapman J.A."/>
            <person name="Shapiro H."/>
            <person name="Aerts A."/>
            <person name="Otillar R.P."/>
            <person name="Terry A.Y."/>
            <person name="Boore J.L."/>
            <person name="Simakov O."/>
            <person name="Marletaz F."/>
            <person name="Cho S.-J."/>
            <person name="Edsinger-Gonzales E."/>
            <person name="Havlak P."/>
            <person name="Kuo D.-H."/>
            <person name="Larsson T."/>
            <person name="Lv J."/>
            <person name="Arendt D."/>
            <person name="Savage R."/>
            <person name="Osoegawa K."/>
            <person name="de Jong P."/>
            <person name="Lindberg D.R."/>
            <person name="Seaver E.C."/>
            <person name="Weisblat D.A."/>
            <person name="Putnam N.H."/>
            <person name="Grigoriev I.V."/>
            <person name="Rokhsar D.S."/>
        </authorList>
    </citation>
    <scope>NUCLEOTIDE SEQUENCE</scope>
    <source>
        <strain evidence="23">I ESC-2004</strain>
    </source>
</reference>
<keyword evidence="5 16" id="KW-0963">Cytoplasm</keyword>
<evidence type="ECO:0000256" key="18">
    <source>
        <dbReference type="SAM" id="MobiDB-lite"/>
    </source>
</evidence>
<evidence type="ECO:0000256" key="9">
    <source>
        <dbReference type="ARBA" id="ARBA00023015"/>
    </source>
</evidence>
<sequence>MADRRKLQGEIDRCLKKVNEGVETFDDIWTKVHNAANSNQKEKYEADLKKEIKKLQRLRDQIKTWVASNDIKDKSILVSNRKLIETQMERFKIVERETKTKAYSKEGLGAAAKLDPREKEKDEVLSWVSNCIDNLNIQIDQSDAEVESLLARKRKDRDRQDRLEELRRSLERHRFHVNKLETVMRMVDNDAIDLDQVRKIRDDVEYYVESNMEPDFEENEFIYDDLDLDELTAALGAAIAATSPTDGDDILSQPLPPSSDASSNSPSPSPSLVNHSKSVPESEDPRKRHKSLSEEVRESVGRALSHDFDQSDAFHISTSSSSSTSLSHTESSSSSSPSSSSSSSSSQPLSQAPLSSQQPPLLPPPAPSIPSLLSQAPLPPPPLQQHMQQQFNAVQSLTSASNGSAPSSQQPQLMQPQQLPQQPIDGPKMNGPTSSTEAATEQVEGDSIGQPLTSLKNIAQQAVESAGLGNQVPASDANVVPPSSQSSYTIHLNPVLGVAPLGPQPLHKEHRFQLAMMEASFLHLPHPADSERIRTYFPHNPCPTPAYYPQVPPPHSDTVEFFQRLGTETLFFIFYYMEGTKAQYLAAKALKQKSWRFHTKYMMWFQRHEEPKTITEDYEQGTYIYFDYEKWGQRKKEGFTFEYKFLEDRDLN</sequence>
<evidence type="ECO:0000313" key="23">
    <source>
        <dbReference type="Proteomes" id="UP000014760"/>
    </source>
</evidence>
<dbReference type="InterPro" id="IPR007282">
    <property type="entry name" value="NOT2/3/5_C"/>
</dbReference>
<keyword evidence="4" id="KW-0217">Developmental protein</keyword>
<reference evidence="22" key="3">
    <citation type="submission" date="2015-06" db="UniProtKB">
        <authorList>
            <consortium name="EnsemblMetazoa"/>
        </authorList>
    </citation>
    <scope>IDENTIFICATION</scope>
</reference>
<dbReference type="Pfam" id="PF04065">
    <property type="entry name" value="Not3"/>
    <property type="match status" value="1"/>
</dbReference>
<feature type="compositionally biased region" description="Polar residues" evidence="18">
    <location>
        <begin position="386"/>
        <end position="405"/>
    </location>
</feature>
<comment type="similarity">
    <text evidence="3 16">Belongs to the CNOT2/3/5 family.</text>
</comment>
<evidence type="ECO:0000256" key="3">
    <source>
        <dbReference type="ARBA" id="ARBA00007682"/>
    </source>
</evidence>
<name>R7V4W3_CAPTE</name>
<evidence type="ECO:0000313" key="22">
    <source>
        <dbReference type="EnsemblMetazoa" id="CapteP175930"/>
    </source>
</evidence>
<evidence type="ECO:0000259" key="20">
    <source>
        <dbReference type="Pfam" id="PF04153"/>
    </source>
</evidence>
<keyword evidence="7" id="KW-0597">Phosphoprotein</keyword>
<dbReference type="GO" id="GO:2000036">
    <property type="term" value="P:regulation of stem cell population maintenance"/>
    <property type="evidence" value="ECO:0007669"/>
    <property type="project" value="UniProtKB-ARBA"/>
</dbReference>
<dbReference type="FunFam" id="2.30.30.1020:FF:000002">
    <property type="entry name" value="CCR4-NOT transcription complex subunit 3"/>
    <property type="match status" value="1"/>
</dbReference>
<evidence type="ECO:0000259" key="19">
    <source>
        <dbReference type="Pfam" id="PF04065"/>
    </source>
</evidence>
<evidence type="ECO:0000256" key="13">
    <source>
        <dbReference type="ARBA" id="ARBA00071433"/>
    </source>
</evidence>
<evidence type="ECO:0000256" key="7">
    <source>
        <dbReference type="ARBA" id="ARBA00022553"/>
    </source>
</evidence>
<dbReference type="HOGENOM" id="CLU_013819_3_0_1"/>
<evidence type="ECO:0000256" key="4">
    <source>
        <dbReference type="ARBA" id="ARBA00022473"/>
    </source>
</evidence>
<keyword evidence="12 16" id="KW-0539">Nucleus</keyword>